<dbReference type="RefSeq" id="WP_016464823.1">
    <property type="nucleotide sequence ID" value="NZ_CP025299.1"/>
</dbReference>
<name>A0A2K9DXQ9_9MICO</name>
<accession>A0A2K9DXQ9</accession>
<evidence type="ECO:0000313" key="1">
    <source>
        <dbReference type="EMBL" id="AUG29433.1"/>
    </source>
</evidence>
<dbReference type="Proteomes" id="UP000233276">
    <property type="component" value="Chromosome"/>
</dbReference>
<protein>
    <submittedName>
        <fullName evidence="1">Uncharacterized protein</fullName>
    </submittedName>
</protein>
<dbReference type="AlphaFoldDB" id="A0A2K9DXQ9"/>
<gene>
    <name evidence="1" type="ORF">CXR34_08135</name>
</gene>
<dbReference type="EMBL" id="CP025299">
    <property type="protein sequence ID" value="AUG29433.1"/>
    <property type="molecule type" value="Genomic_DNA"/>
</dbReference>
<dbReference type="KEGG" id="mhos:CXR34_08135"/>
<reference evidence="1 2" key="1">
    <citation type="submission" date="2017-12" db="EMBL/GenBank/DDBJ databases">
        <title>Isolation and characterization of estrogens degradatiion strain Microbacterium hominis SJTG1.</title>
        <authorList>
            <person name="Xiong W."/>
            <person name="Yin C."/>
            <person name="Zheng D."/>
            <person name="Liang R."/>
        </authorList>
    </citation>
    <scope>NUCLEOTIDE SEQUENCE [LARGE SCALE GENOMIC DNA]</scope>
    <source>
        <strain evidence="1 2">SJTG1</strain>
    </source>
</reference>
<proteinExistence type="predicted"/>
<sequence length="89" mass="10326">MTDDEREPRIRWKGISCEESEEHLQLMGEERFVYSSLTDIGGTYGEPRIETIWARKDAPDEPILKNVRHPDPDGGPDVARCEHWFAEVE</sequence>
<organism evidence="1 2">
    <name type="scientific">Microbacterium hominis</name>
    <dbReference type="NCBI Taxonomy" id="162426"/>
    <lineage>
        <taxon>Bacteria</taxon>
        <taxon>Bacillati</taxon>
        <taxon>Actinomycetota</taxon>
        <taxon>Actinomycetes</taxon>
        <taxon>Micrococcales</taxon>
        <taxon>Microbacteriaceae</taxon>
        <taxon>Microbacterium</taxon>
    </lineage>
</organism>
<evidence type="ECO:0000313" key="2">
    <source>
        <dbReference type="Proteomes" id="UP000233276"/>
    </source>
</evidence>